<dbReference type="OrthoDB" id="43862at2"/>
<evidence type="ECO:0000313" key="6">
    <source>
        <dbReference type="Proteomes" id="UP000239663"/>
    </source>
</evidence>
<dbReference type="AlphaFoldDB" id="A0A2S7N1R8"/>
<dbReference type="InterPro" id="IPR013216">
    <property type="entry name" value="Methyltransf_11"/>
</dbReference>
<proteinExistence type="inferred from homology"/>
<dbReference type="Pfam" id="PF08241">
    <property type="entry name" value="Methyltransf_11"/>
    <property type="match status" value="1"/>
</dbReference>
<dbReference type="Proteomes" id="UP000239663">
    <property type="component" value="Unassembled WGS sequence"/>
</dbReference>
<evidence type="ECO:0000256" key="3">
    <source>
        <dbReference type="ARBA" id="ARBA00022679"/>
    </source>
</evidence>
<dbReference type="GO" id="GO:0008757">
    <property type="term" value="F:S-adenosylmethionine-dependent methyltransferase activity"/>
    <property type="evidence" value="ECO:0007669"/>
    <property type="project" value="InterPro"/>
</dbReference>
<organism evidence="5 6">
    <name type="scientific">Pradoshia eiseniae</name>
    <dbReference type="NCBI Taxonomy" id="2064768"/>
    <lineage>
        <taxon>Bacteria</taxon>
        <taxon>Bacillati</taxon>
        <taxon>Bacillota</taxon>
        <taxon>Bacilli</taxon>
        <taxon>Bacillales</taxon>
        <taxon>Bacillaceae</taxon>
        <taxon>Pradoshia</taxon>
    </lineage>
</organism>
<evidence type="ECO:0000313" key="5">
    <source>
        <dbReference type="EMBL" id="PQD96032.1"/>
    </source>
</evidence>
<keyword evidence="6" id="KW-1185">Reference proteome</keyword>
<evidence type="ECO:0000259" key="4">
    <source>
        <dbReference type="Pfam" id="PF08241"/>
    </source>
</evidence>
<dbReference type="InterPro" id="IPR051052">
    <property type="entry name" value="Diverse_substrate_MTase"/>
</dbReference>
<keyword evidence="3" id="KW-0808">Transferase</keyword>
<dbReference type="CDD" id="cd02440">
    <property type="entry name" value="AdoMet_MTases"/>
    <property type="match status" value="1"/>
</dbReference>
<name>A0A2S7N1R8_9BACI</name>
<feature type="domain" description="Methyltransferase type 11" evidence="4">
    <location>
        <begin position="42"/>
        <end position="136"/>
    </location>
</feature>
<dbReference type="PANTHER" id="PTHR44942">
    <property type="entry name" value="METHYLTRANSF_11 DOMAIN-CONTAINING PROTEIN"/>
    <property type="match status" value="1"/>
</dbReference>
<comment type="similarity">
    <text evidence="1">Belongs to the methyltransferase superfamily.</text>
</comment>
<evidence type="ECO:0000256" key="2">
    <source>
        <dbReference type="ARBA" id="ARBA00022603"/>
    </source>
</evidence>
<sequence length="236" mass="26445">MSVYTYIDLLSILGIGGAHPGGIKATDIMLGGESIGPETVILDAGCGTGQTSAYLSSRYGAKVLALDNHPLMAEKARQRFSMQSLPVKVIESSLESMPLATGSVDYCLSESVLSFADFYASAKEIHRVLKSSGVLYAIELTIDGPARQEEKHVIGSFYGFRQMWNEEEWKAACLYAGFRHVEIRELPSFYDDEEPLTDFYPSDDVPEQVFQLLSQHEQMLKQYRHLMNYRIIRAQK</sequence>
<dbReference type="Gene3D" id="3.40.50.150">
    <property type="entry name" value="Vaccinia Virus protein VP39"/>
    <property type="match status" value="1"/>
</dbReference>
<keyword evidence="2" id="KW-0489">Methyltransferase</keyword>
<accession>A0A2S7N1R8</accession>
<dbReference type="RefSeq" id="WP_104848461.1">
    <property type="nucleotide sequence ID" value="NZ_PKOZ01000002.1"/>
</dbReference>
<dbReference type="PANTHER" id="PTHR44942:SF4">
    <property type="entry name" value="METHYLTRANSFERASE TYPE 11 DOMAIN-CONTAINING PROTEIN"/>
    <property type="match status" value="1"/>
</dbReference>
<dbReference type="SUPFAM" id="SSF53335">
    <property type="entry name" value="S-adenosyl-L-methionine-dependent methyltransferases"/>
    <property type="match status" value="1"/>
</dbReference>
<dbReference type="GO" id="GO:0032259">
    <property type="term" value="P:methylation"/>
    <property type="evidence" value="ECO:0007669"/>
    <property type="project" value="UniProtKB-KW"/>
</dbReference>
<dbReference type="EMBL" id="PKOZ01000002">
    <property type="protein sequence ID" value="PQD96032.1"/>
    <property type="molecule type" value="Genomic_DNA"/>
</dbReference>
<protein>
    <recommendedName>
        <fullName evidence="4">Methyltransferase type 11 domain-containing protein</fullName>
    </recommendedName>
</protein>
<dbReference type="InterPro" id="IPR029063">
    <property type="entry name" value="SAM-dependent_MTases_sf"/>
</dbReference>
<comment type="caution">
    <text evidence="5">The sequence shown here is derived from an EMBL/GenBank/DDBJ whole genome shotgun (WGS) entry which is preliminary data.</text>
</comment>
<reference evidence="5 6" key="1">
    <citation type="submission" date="2017-12" db="EMBL/GenBank/DDBJ databases">
        <title>Taxonomic description and draft genome of Pradoshia cofamensis Gen. nov., sp. nov., a thermotolerant bacillale isolated from anterior gut of earthworm Eisenia fetida.</title>
        <authorList>
            <person name="Saha T."/>
            <person name="Chakraborty R."/>
        </authorList>
    </citation>
    <scope>NUCLEOTIDE SEQUENCE [LARGE SCALE GENOMIC DNA]</scope>
    <source>
        <strain evidence="5 6">EAG3</strain>
    </source>
</reference>
<gene>
    <name evidence="5" type="ORF">CYL18_05370</name>
</gene>
<evidence type="ECO:0000256" key="1">
    <source>
        <dbReference type="ARBA" id="ARBA00008361"/>
    </source>
</evidence>